<dbReference type="GO" id="GO:0005634">
    <property type="term" value="C:nucleus"/>
    <property type="evidence" value="ECO:0007669"/>
    <property type="project" value="UniProtKB-SubCell"/>
</dbReference>
<dbReference type="InterPro" id="IPR036282">
    <property type="entry name" value="Glutathione-S-Trfase_C_sf"/>
</dbReference>
<evidence type="ECO:0000256" key="5">
    <source>
        <dbReference type="ARBA" id="ARBA00023242"/>
    </source>
</evidence>
<evidence type="ECO:0000313" key="8">
    <source>
        <dbReference type="EMBL" id="KAK7113711.1"/>
    </source>
</evidence>
<keyword evidence="6" id="KW-0175">Coiled coil</keyword>
<dbReference type="GO" id="GO:0017101">
    <property type="term" value="C:aminoacyl-tRNA synthetase multienzyme complex"/>
    <property type="evidence" value="ECO:0007669"/>
    <property type="project" value="InterPro"/>
</dbReference>
<keyword evidence="9" id="KW-1185">Reference proteome</keyword>
<dbReference type="InterPro" id="IPR041503">
    <property type="entry name" value="AIMP2_thioredoxin"/>
</dbReference>
<evidence type="ECO:0000256" key="3">
    <source>
        <dbReference type="ARBA" id="ARBA00022490"/>
    </source>
</evidence>
<reference evidence="8 9" key="1">
    <citation type="submission" date="2024-02" db="EMBL/GenBank/DDBJ databases">
        <title>Chromosome-scale genome assembly of the rough periwinkle Littorina saxatilis.</title>
        <authorList>
            <person name="De Jode A."/>
            <person name="Faria R."/>
            <person name="Formenti G."/>
            <person name="Sims Y."/>
            <person name="Smith T.P."/>
            <person name="Tracey A."/>
            <person name="Wood J.M.D."/>
            <person name="Zagrodzka Z.B."/>
            <person name="Johannesson K."/>
            <person name="Butlin R.K."/>
            <person name="Leder E.H."/>
        </authorList>
    </citation>
    <scope>NUCLEOTIDE SEQUENCE [LARGE SCALE GENOMIC DNA]</scope>
    <source>
        <strain evidence="8">Snail1</strain>
        <tissue evidence="8">Muscle</tissue>
    </source>
</reference>
<accession>A0AAN9BW04</accession>
<evidence type="ECO:0000256" key="2">
    <source>
        <dbReference type="ARBA" id="ARBA00004514"/>
    </source>
</evidence>
<comment type="subcellular location">
    <subcellularLocation>
        <location evidence="2">Cytoplasm</location>
        <location evidence="2">Cytosol</location>
    </subcellularLocation>
    <subcellularLocation>
        <location evidence="1">Nucleus</location>
    </subcellularLocation>
</comment>
<dbReference type="PANTHER" id="PTHR13438">
    <property type="entry name" value="AMINOACYL TRNA SYNTHASE COMPLEX-INTERACTING MULTIFUNCTIONAL PROTEIN"/>
    <property type="match status" value="1"/>
</dbReference>
<dbReference type="EMBL" id="JBAMIC010000002">
    <property type="protein sequence ID" value="KAK7113711.1"/>
    <property type="molecule type" value="Genomic_DNA"/>
</dbReference>
<keyword evidence="5" id="KW-0539">Nucleus</keyword>
<dbReference type="GO" id="GO:0006412">
    <property type="term" value="P:translation"/>
    <property type="evidence" value="ECO:0007669"/>
    <property type="project" value="UniProtKB-KW"/>
</dbReference>
<organism evidence="8 9">
    <name type="scientific">Littorina saxatilis</name>
    <dbReference type="NCBI Taxonomy" id="31220"/>
    <lineage>
        <taxon>Eukaryota</taxon>
        <taxon>Metazoa</taxon>
        <taxon>Spiralia</taxon>
        <taxon>Lophotrochozoa</taxon>
        <taxon>Mollusca</taxon>
        <taxon>Gastropoda</taxon>
        <taxon>Caenogastropoda</taxon>
        <taxon>Littorinimorpha</taxon>
        <taxon>Littorinoidea</taxon>
        <taxon>Littorinidae</taxon>
        <taxon>Littorina</taxon>
    </lineage>
</organism>
<feature type="coiled-coil region" evidence="6">
    <location>
        <begin position="60"/>
        <end position="87"/>
    </location>
</feature>
<keyword evidence="4" id="KW-0648">Protein biosynthesis</keyword>
<sequence>MASAVAQQGSGTVPKMYRVKPFFDTNAEIVSNVAMYKVKKFESDTTGILSGGEEQVPERVRKLEQRQEKVLQELQKLQQSVQAMAQQRGVNLSAAASPTVGAAATSASSDQSPLQNGKLHDLVISADPSSAPLSLLVLLKQLSTQCQVLTSTFVHSSATDTPEKLRAFLHNGPQTGARSTYQLAVTVVWKKIANGPRMMVSPTRQTYVEGEANIARYLSRLLQPAYDSSDAITATQIDELLDLSQQQILGGNNKERSAALRTLNARLGKAQWLVGASLSVADVVVWSAVQGARLGGDAPANVKKWLKACGENELFQEAVKFLPPS</sequence>
<keyword evidence="3" id="KW-0963">Cytoplasm</keyword>
<dbReference type="PANTHER" id="PTHR13438:SF2">
    <property type="entry name" value="AMINOACYL TRNA SYNTHASE COMPLEX-INTERACTING MULTIFUNCTIONAL PROTEIN 2"/>
    <property type="match status" value="1"/>
</dbReference>
<dbReference type="Pfam" id="PF18569">
    <property type="entry name" value="Thioredoxin_16"/>
    <property type="match status" value="1"/>
</dbReference>
<dbReference type="GO" id="GO:0005829">
    <property type="term" value="C:cytosol"/>
    <property type="evidence" value="ECO:0007669"/>
    <property type="project" value="UniProtKB-SubCell"/>
</dbReference>
<evidence type="ECO:0000256" key="4">
    <source>
        <dbReference type="ARBA" id="ARBA00022917"/>
    </source>
</evidence>
<evidence type="ECO:0000256" key="6">
    <source>
        <dbReference type="SAM" id="Coils"/>
    </source>
</evidence>
<protein>
    <recommendedName>
        <fullName evidence="7">AIMP2 thioredoxin-like domain-containing protein</fullName>
    </recommendedName>
</protein>
<dbReference type="SUPFAM" id="SSF47616">
    <property type="entry name" value="GST C-terminal domain-like"/>
    <property type="match status" value="1"/>
</dbReference>
<evidence type="ECO:0000256" key="1">
    <source>
        <dbReference type="ARBA" id="ARBA00004123"/>
    </source>
</evidence>
<name>A0AAN9BW04_9CAEN</name>
<dbReference type="Proteomes" id="UP001374579">
    <property type="component" value="Unassembled WGS sequence"/>
</dbReference>
<dbReference type="AlphaFoldDB" id="A0AAN9BW04"/>
<dbReference type="Gene3D" id="1.20.1050.130">
    <property type="match status" value="1"/>
</dbReference>
<proteinExistence type="predicted"/>
<gene>
    <name evidence="8" type="ORF">V1264_012953</name>
</gene>
<feature type="domain" description="AIMP2 thioredoxin-like" evidence="7">
    <location>
        <begin position="118"/>
        <end position="208"/>
    </location>
</feature>
<comment type="caution">
    <text evidence="8">The sequence shown here is derived from an EMBL/GenBank/DDBJ whole genome shotgun (WGS) entry which is preliminary data.</text>
</comment>
<dbReference type="InterPro" id="IPR042360">
    <property type="entry name" value="AIMP2"/>
</dbReference>
<evidence type="ECO:0000259" key="7">
    <source>
        <dbReference type="Pfam" id="PF18569"/>
    </source>
</evidence>
<evidence type="ECO:0000313" key="9">
    <source>
        <dbReference type="Proteomes" id="UP001374579"/>
    </source>
</evidence>